<dbReference type="SMART" id="SM00238">
    <property type="entry name" value="BIR"/>
    <property type="match status" value="1"/>
</dbReference>
<gene>
    <name evidence="2" type="ORF">FNK824_LOCUS36936</name>
</gene>
<accession>A0A820BX13</accession>
<dbReference type="SUPFAM" id="SSF57924">
    <property type="entry name" value="Inhibitor of apoptosis (IAP) repeat"/>
    <property type="match status" value="1"/>
</dbReference>
<organism evidence="2 3">
    <name type="scientific">Rotaria sordida</name>
    <dbReference type="NCBI Taxonomy" id="392033"/>
    <lineage>
        <taxon>Eukaryota</taxon>
        <taxon>Metazoa</taxon>
        <taxon>Spiralia</taxon>
        <taxon>Gnathifera</taxon>
        <taxon>Rotifera</taxon>
        <taxon>Eurotatoria</taxon>
        <taxon>Bdelloidea</taxon>
        <taxon>Philodinida</taxon>
        <taxon>Philodinidae</taxon>
        <taxon>Rotaria</taxon>
    </lineage>
</organism>
<feature type="region of interest" description="Disordered" evidence="1">
    <location>
        <begin position="1"/>
        <end position="22"/>
    </location>
</feature>
<feature type="compositionally biased region" description="Basic residues" evidence="1">
    <location>
        <begin position="1"/>
        <end position="10"/>
    </location>
</feature>
<reference evidence="2" key="1">
    <citation type="submission" date="2021-02" db="EMBL/GenBank/DDBJ databases">
        <authorList>
            <person name="Nowell W R."/>
        </authorList>
    </citation>
    <scope>NUCLEOTIDE SEQUENCE</scope>
</reference>
<evidence type="ECO:0000313" key="3">
    <source>
        <dbReference type="Proteomes" id="UP000663874"/>
    </source>
</evidence>
<evidence type="ECO:0000256" key="1">
    <source>
        <dbReference type="SAM" id="MobiDB-lite"/>
    </source>
</evidence>
<dbReference type="PANTHER" id="PTHR10044">
    <property type="entry name" value="INHIBITOR OF APOPTOSIS"/>
    <property type="match status" value="1"/>
</dbReference>
<dbReference type="Proteomes" id="UP000663874">
    <property type="component" value="Unassembled WGS sequence"/>
</dbReference>
<dbReference type="InterPro" id="IPR050784">
    <property type="entry name" value="IAP"/>
</dbReference>
<name>A0A820BX13_9BILA</name>
<dbReference type="Pfam" id="PF00653">
    <property type="entry name" value="BIR"/>
    <property type="match status" value="1"/>
</dbReference>
<protein>
    <submittedName>
        <fullName evidence="2">Uncharacterized protein</fullName>
    </submittedName>
</protein>
<dbReference type="Gene3D" id="1.10.1170.10">
    <property type="entry name" value="Inhibitor Of Apoptosis Protein (2mihbC-IAP-1), Chain A"/>
    <property type="match status" value="1"/>
</dbReference>
<dbReference type="InterPro" id="IPR001370">
    <property type="entry name" value="BIR_rpt"/>
</dbReference>
<comment type="caution">
    <text evidence="2">The sequence shown here is derived from an EMBL/GenBank/DDBJ whole genome shotgun (WGS) entry which is preliminary data.</text>
</comment>
<proteinExistence type="predicted"/>
<evidence type="ECO:0000313" key="2">
    <source>
        <dbReference type="EMBL" id="CAF4214425.1"/>
    </source>
</evidence>
<sequence length="133" mass="15268">MAVGIHRMKHSISSNSTNRTASRLARRVKPDLCRLATFRQWRTNTQSNVSPAVLAKVGFSYTGKGDKVQCDACGLEIDNWKTGMDPKQEHIDRRPDCRFVLDQHEIFSKNAISITLLFIKFNPTRCVLFERRD</sequence>
<dbReference type="AlphaFoldDB" id="A0A820BX13"/>
<feature type="compositionally biased region" description="Polar residues" evidence="1">
    <location>
        <begin position="11"/>
        <end position="21"/>
    </location>
</feature>
<dbReference type="EMBL" id="CAJOBE010017797">
    <property type="protein sequence ID" value="CAF4214425.1"/>
    <property type="molecule type" value="Genomic_DNA"/>
</dbReference>
<dbReference type="CDD" id="cd00022">
    <property type="entry name" value="BIR"/>
    <property type="match status" value="1"/>
</dbReference>
<dbReference type="PROSITE" id="PS50143">
    <property type="entry name" value="BIR_REPEAT_2"/>
    <property type="match status" value="1"/>
</dbReference>